<dbReference type="EMBL" id="AANZ01000051">
    <property type="protein sequence ID" value="EAQ76914.1"/>
    <property type="molecule type" value="Genomic_DNA"/>
</dbReference>
<evidence type="ECO:0000313" key="2">
    <source>
        <dbReference type="EMBL" id="EAQ76914.1"/>
    </source>
</evidence>
<dbReference type="eggNOG" id="COG1943">
    <property type="taxonomic scope" value="Bacteria"/>
</dbReference>
<dbReference type="SUPFAM" id="SSF143422">
    <property type="entry name" value="Transposase IS200-like"/>
    <property type="match status" value="1"/>
</dbReference>
<evidence type="ECO:0000313" key="3">
    <source>
        <dbReference type="Proteomes" id="UP000004358"/>
    </source>
</evidence>
<dbReference type="HOGENOM" id="CLU_1508800_0_0_0"/>
<dbReference type="Pfam" id="PF01797">
    <property type="entry name" value="Y1_Tnp"/>
    <property type="match status" value="1"/>
</dbReference>
<name>A4A2T8_9BACT</name>
<accession>A4A2T8</accession>
<comment type="caution">
    <text evidence="2">The sequence shown here is derived from an EMBL/GenBank/DDBJ whole genome shotgun (WGS) entry which is preliminary data.</text>
</comment>
<dbReference type="Gene3D" id="3.30.70.1290">
    <property type="entry name" value="Transposase IS200-like"/>
    <property type="match status" value="1"/>
</dbReference>
<dbReference type="OrthoDB" id="274221at2"/>
<evidence type="ECO:0000259" key="1">
    <source>
        <dbReference type="Pfam" id="PF01797"/>
    </source>
</evidence>
<dbReference type="GO" id="GO:0004803">
    <property type="term" value="F:transposase activity"/>
    <property type="evidence" value="ECO:0007669"/>
    <property type="project" value="InterPro"/>
</dbReference>
<dbReference type="GO" id="GO:0003677">
    <property type="term" value="F:DNA binding"/>
    <property type="evidence" value="ECO:0007669"/>
    <property type="project" value="InterPro"/>
</dbReference>
<reference evidence="2 3" key="1">
    <citation type="submission" date="2006-02" db="EMBL/GenBank/DDBJ databases">
        <authorList>
            <person name="Amann R."/>
            <person name="Ferriera S."/>
            <person name="Johnson J."/>
            <person name="Kravitz S."/>
            <person name="Halpern A."/>
            <person name="Remington K."/>
            <person name="Beeson K."/>
            <person name="Tran B."/>
            <person name="Rogers Y.-H."/>
            <person name="Friedman R."/>
            <person name="Venter J.C."/>
        </authorList>
    </citation>
    <scope>NUCLEOTIDE SEQUENCE [LARGE SCALE GENOMIC DNA]</scope>
    <source>
        <strain evidence="2 3">DSM 3645</strain>
    </source>
</reference>
<protein>
    <recommendedName>
        <fullName evidence="1">Transposase IS200-like domain-containing protein</fullName>
    </recommendedName>
</protein>
<dbReference type="GO" id="GO:0006313">
    <property type="term" value="P:DNA transposition"/>
    <property type="evidence" value="ECO:0007669"/>
    <property type="project" value="InterPro"/>
</dbReference>
<feature type="domain" description="Transposase IS200-like" evidence="1">
    <location>
        <begin position="64"/>
        <end position="133"/>
    </location>
</feature>
<dbReference type="RefSeq" id="WP_002655929.1">
    <property type="nucleotide sequence ID" value="NZ_CH672377.1"/>
</dbReference>
<dbReference type="InterPro" id="IPR036515">
    <property type="entry name" value="Transposase_17_sf"/>
</dbReference>
<dbReference type="InterPro" id="IPR002686">
    <property type="entry name" value="Transposase_17"/>
</dbReference>
<dbReference type="STRING" id="314230.DSM3645_11626"/>
<gene>
    <name evidence="2" type="ORF">DSM3645_11626</name>
</gene>
<organism evidence="2 3">
    <name type="scientific">Blastopirellula marina DSM 3645</name>
    <dbReference type="NCBI Taxonomy" id="314230"/>
    <lineage>
        <taxon>Bacteria</taxon>
        <taxon>Pseudomonadati</taxon>
        <taxon>Planctomycetota</taxon>
        <taxon>Planctomycetia</taxon>
        <taxon>Pirellulales</taxon>
        <taxon>Pirellulaceae</taxon>
        <taxon>Blastopirellula</taxon>
    </lineage>
</organism>
<sequence length="162" mass="18965">MHPDRPNETPLPEPLAYFLTWTTYGSWLPGDPRGWVQQCAGVQSPDEMRQRAALRVMKEKEVRLDLVQRSIVEQAIRDHSQFRGWTLFAVNCRSNHVHVVVWAPQHPREVLRQLKYWATRRLNEAGPSRNTWWSERGSGRYLNSDASRDAATIYVRDAQDRK</sequence>
<dbReference type="AlphaFoldDB" id="A4A2T8"/>
<proteinExistence type="predicted"/>
<dbReference type="Proteomes" id="UP000004358">
    <property type="component" value="Unassembled WGS sequence"/>
</dbReference>